<dbReference type="EMBL" id="BLXT01008021">
    <property type="protein sequence ID" value="GFO45216.1"/>
    <property type="molecule type" value="Genomic_DNA"/>
</dbReference>
<feature type="repeat" description="TNFR-Cys" evidence="1">
    <location>
        <begin position="98"/>
        <end position="139"/>
    </location>
</feature>
<dbReference type="Gene3D" id="2.10.50.10">
    <property type="entry name" value="Tumor Necrosis Factor Receptor, subunit A, domain 2"/>
    <property type="match status" value="1"/>
</dbReference>
<comment type="caution">
    <text evidence="5">The sequence shown here is derived from an EMBL/GenBank/DDBJ whole genome shotgun (WGS) entry which is preliminary data.</text>
</comment>
<dbReference type="AlphaFoldDB" id="A0AAV4DM32"/>
<evidence type="ECO:0000256" key="3">
    <source>
        <dbReference type="SAM" id="SignalP"/>
    </source>
</evidence>
<sequence>MMNKASFTSKAMQALLIDILLVQWSSCESNYSLHCSEGQFLNQSQGKEICSDCKEGKSYMDEINHRITSCKICTKADMNSPYYNIDTPCNKFKDVKITCRLNFFRDPHLSDNLCKLCTNCTESGMFFAEFCTEDEDSKCCPDEGMRKRNESCIYTDRASKSKDAINCLDKYPKDIPTGLRACSKGEYFVGNHCISGDVICQPCPPEKCMDRSKHLNRECDKCPPKDDDRIISIAVPSVAVFLIVILVIVAFCKWDKLRCKKEQAREQNPPSIQDCLDSKSHLMSCGKDTIVDLSHA</sequence>
<dbReference type="PROSITE" id="PS50050">
    <property type="entry name" value="TNFR_NGFR_2"/>
    <property type="match status" value="1"/>
</dbReference>
<organism evidence="5 6">
    <name type="scientific">Plakobranchus ocellatus</name>
    <dbReference type="NCBI Taxonomy" id="259542"/>
    <lineage>
        <taxon>Eukaryota</taxon>
        <taxon>Metazoa</taxon>
        <taxon>Spiralia</taxon>
        <taxon>Lophotrochozoa</taxon>
        <taxon>Mollusca</taxon>
        <taxon>Gastropoda</taxon>
        <taxon>Heterobranchia</taxon>
        <taxon>Euthyneura</taxon>
        <taxon>Panpulmonata</taxon>
        <taxon>Sacoglossa</taxon>
        <taxon>Placobranchoidea</taxon>
        <taxon>Plakobranchidae</taxon>
        <taxon>Plakobranchus</taxon>
    </lineage>
</organism>
<comment type="caution">
    <text evidence="1">Lacks conserved residue(s) required for the propagation of feature annotation.</text>
</comment>
<accession>A0AAV4DM32</accession>
<keyword evidence="2" id="KW-0812">Transmembrane</keyword>
<reference evidence="5 6" key="1">
    <citation type="journal article" date="2021" name="Elife">
        <title>Chloroplast acquisition without the gene transfer in kleptoplastic sea slugs, Plakobranchus ocellatus.</title>
        <authorList>
            <person name="Maeda T."/>
            <person name="Takahashi S."/>
            <person name="Yoshida T."/>
            <person name="Shimamura S."/>
            <person name="Takaki Y."/>
            <person name="Nagai Y."/>
            <person name="Toyoda A."/>
            <person name="Suzuki Y."/>
            <person name="Arimoto A."/>
            <person name="Ishii H."/>
            <person name="Satoh N."/>
            <person name="Nishiyama T."/>
            <person name="Hasebe M."/>
            <person name="Maruyama T."/>
            <person name="Minagawa J."/>
            <person name="Obokata J."/>
            <person name="Shigenobu S."/>
        </authorList>
    </citation>
    <scope>NUCLEOTIDE SEQUENCE [LARGE SCALE GENOMIC DNA]</scope>
</reference>
<gene>
    <name evidence="5" type="ORF">PoB_007172100</name>
</gene>
<protein>
    <recommendedName>
        <fullName evidence="4">TNFR-Cys domain-containing protein</fullName>
    </recommendedName>
</protein>
<feature type="disulfide bond" evidence="1">
    <location>
        <begin position="99"/>
        <end position="114"/>
    </location>
</feature>
<dbReference type="InterPro" id="IPR001368">
    <property type="entry name" value="TNFR/NGFR_Cys_rich_reg"/>
</dbReference>
<feature type="transmembrane region" description="Helical" evidence="2">
    <location>
        <begin position="230"/>
        <end position="252"/>
    </location>
</feature>
<feature type="chain" id="PRO_5043774957" description="TNFR-Cys domain-containing protein" evidence="3">
    <location>
        <begin position="28"/>
        <end position="296"/>
    </location>
</feature>
<evidence type="ECO:0000256" key="1">
    <source>
        <dbReference type="PROSITE-ProRule" id="PRU00206"/>
    </source>
</evidence>
<evidence type="ECO:0000259" key="4">
    <source>
        <dbReference type="PROSITE" id="PS50050"/>
    </source>
</evidence>
<dbReference type="Proteomes" id="UP000735302">
    <property type="component" value="Unassembled WGS sequence"/>
</dbReference>
<keyword evidence="2" id="KW-0472">Membrane</keyword>
<evidence type="ECO:0000313" key="5">
    <source>
        <dbReference type="EMBL" id="GFO45216.1"/>
    </source>
</evidence>
<feature type="signal peptide" evidence="3">
    <location>
        <begin position="1"/>
        <end position="27"/>
    </location>
</feature>
<name>A0AAV4DM32_9GAST</name>
<dbReference type="PROSITE" id="PS00652">
    <property type="entry name" value="TNFR_NGFR_1"/>
    <property type="match status" value="1"/>
</dbReference>
<keyword evidence="1" id="KW-1015">Disulfide bond</keyword>
<evidence type="ECO:0000256" key="2">
    <source>
        <dbReference type="SAM" id="Phobius"/>
    </source>
</evidence>
<keyword evidence="2" id="KW-1133">Transmembrane helix</keyword>
<proteinExistence type="predicted"/>
<keyword evidence="3" id="KW-0732">Signal</keyword>
<evidence type="ECO:0000313" key="6">
    <source>
        <dbReference type="Proteomes" id="UP000735302"/>
    </source>
</evidence>
<feature type="domain" description="TNFR-Cys" evidence="4">
    <location>
        <begin position="98"/>
        <end position="139"/>
    </location>
</feature>
<keyword evidence="6" id="KW-1185">Reference proteome</keyword>